<dbReference type="CDD" id="cd16917">
    <property type="entry name" value="HATPase_UhpB-NarQ-NarX-like"/>
    <property type="match status" value="1"/>
</dbReference>
<dbReference type="Gene3D" id="3.30.565.10">
    <property type="entry name" value="Histidine kinase-like ATPase, C-terminal domain"/>
    <property type="match status" value="1"/>
</dbReference>
<dbReference type="GO" id="GO:0046983">
    <property type="term" value="F:protein dimerization activity"/>
    <property type="evidence" value="ECO:0007669"/>
    <property type="project" value="InterPro"/>
</dbReference>
<proteinExistence type="predicted"/>
<dbReference type="InterPro" id="IPR050482">
    <property type="entry name" value="Sensor_HK_TwoCompSys"/>
</dbReference>
<dbReference type="GO" id="GO:0000155">
    <property type="term" value="F:phosphorelay sensor kinase activity"/>
    <property type="evidence" value="ECO:0007669"/>
    <property type="project" value="InterPro"/>
</dbReference>
<keyword evidence="6" id="KW-1185">Reference proteome</keyword>
<gene>
    <name evidence="5" type="ORF">LMG29542_01909</name>
</gene>
<reference evidence="5 6" key="1">
    <citation type="submission" date="2020-04" db="EMBL/GenBank/DDBJ databases">
        <authorList>
            <person name="De Canck E."/>
        </authorList>
    </citation>
    <scope>NUCLEOTIDE SEQUENCE [LARGE SCALE GENOMIC DNA]</scope>
    <source>
        <strain evidence="5 6">LMG 29542</strain>
    </source>
</reference>
<protein>
    <recommendedName>
        <fullName evidence="4">Histidine kinase/HSP90-like ATPase domain-containing protein</fullName>
    </recommendedName>
</protein>
<feature type="domain" description="Histidine kinase/HSP90-like ATPase" evidence="4">
    <location>
        <begin position="189"/>
        <end position="296"/>
    </location>
</feature>
<dbReference type="SMART" id="SM00387">
    <property type="entry name" value="HATPase_c"/>
    <property type="match status" value="1"/>
</dbReference>
<dbReference type="Pfam" id="PF02518">
    <property type="entry name" value="HATPase_c"/>
    <property type="match status" value="1"/>
</dbReference>
<evidence type="ECO:0000313" key="6">
    <source>
        <dbReference type="Proteomes" id="UP000494363"/>
    </source>
</evidence>
<dbReference type="RefSeq" id="WP_175226208.1">
    <property type="nucleotide sequence ID" value="NZ_CADIKH010000007.1"/>
</dbReference>
<keyword evidence="2" id="KW-0418">Kinase</keyword>
<dbReference type="Pfam" id="PF07730">
    <property type="entry name" value="HisKA_3"/>
    <property type="match status" value="1"/>
</dbReference>
<dbReference type="SUPFAM" id="SSF55874">
    <property type="entry name" value="ATPase domain of HSP90 chaperone/DNA topoisomerase II/histidine kinase"/>
    <property type="match status" value="1"/>
</dbReference>
<dbReference type="InterPro" id="IPR003594">
    <property type="entry name" value="HATPase_dom"/>
</dbReference>
<evidence type="ECO:0000313" key="5">
    <source>
        <dbReference type="EMBL" id="CAB3752877.1"/>
    </source>
</evidence>
<keyword evidence="3" id="KW-0902">Two-component regulatory system</keyword>
<evidence type="ECO:0000259" key="4">
    <source>
        <dbReference type="SMART" id="SM00387"/>
    </source>
</evidence>
<accession>A0A6J5DHE1</accession>
<dbReference type="Gene3D" id="1.20.5.1930">
    <property type="match status" value="1"/>
</dbReference>
<evidence type="ECO:0000256" key="1">
    <source>
        <dbReference type="ARBA" id="ARBA00022679"/>
    </source>
</evidence>
<dbReference type="AlphaFoldDB" id="A0A6J5DHE1"/>
<organism evidence="5 6">
    <name type="scientific">Paraburkholderia humisilvae</name>
    <dbReference type="NCBI Taxonomy" id="627669"/>
    <lineage>
        <taxon>Bacteria</taxon>
        <taxon>Pseudomonadati</taxon>
        <taxon>Pseudomonadota</taxon>
        <taxon>Betaproteobacteria</taxon>
        <taxon>Burkholderiales</taxon>
        <taxon>Burkholderiaceae</taxon>
        <taxon>Paraburkholderia</taxon>
    </lineage>
</organism>
<evidence type="ECO:0000256" key="3">
    <source>
        <dbReference type="ARBA" id="ARBA00023012"/>
    </source>
</evidence>
<dbReference type="InterPro" id="IPR011712">
    <property type="entry name" value="Sig_transdc_His_kin_sub3_dim/P"/>
</dbReference>
<dbReference type="GO" id="GO:0016020">
    <property type="term" value="C:membrane"/>
    <property type="evidence" value="ECO:0007669"/>
    <property type="project" value="InterPro"/>
</dbReference>
<name>A0A6J5DHE1_9BURK</name>
<evidence type="ECO:0000256" key="2">
    <source>
        <dbReference type="ARBA" id="ARBA00022777"/>
    </source>
</evidence>
<dbReference type="PANTHER" id="PTHR24421">
    <property type="entry name" value="NITRATE/NITRITE SENSOR PROTEIN NARX-RELATED"/>
    <property type="match status" value="1"/>
</dbReference>
<dbReference type="Proteomes" id="UP000494363">
    <property type="component" value="Unassembled WGS sequence"/>
</dbReference>
<dbReference type="InterPro" id="IPR036890">
    <property type="entry name" value="HATPase_C_sf"/>
</dbReference>
<keyword evidence="1" id="KW-0808">Transferase</keyword>
<sequence>MDTSTVVPIGAHTPNSIARDADEALAASRNLADTQSGAGGTDATLCGESDRALPSAEQAEIARLRARVRELASEVVHAQEAARCLLAQELHDNAGAELTAARFALANIETWLPADATPQCAASLAVAARSLDAVSSATRDVIDELHAPSLESGIVHTLSQWTGSFAARTGLRTSFVCAADARLTRLPGDAALAIFRVAQEALNNVAKHARASGADVRIETDAEHLILVVADDGIGLKRAVRERDRRFGLSGMRARCEAFDGEFSLANASRPKQHVRSARPGTAIHARFAWRALLATPEPNVRRRAALR</sequence>
<dbReference type="EMBL" id="CADIKH010000007">
    <property type="protein sequence ID" value="CAB3752877.1"/>
    <property type="molecule type" value="Genomic_DNA"/>
</dbReference>